<feature type="chain" id="PRO_5044561435" evidence="2">
    <location>
        <begin position="20"/>
        <end position="317"/>
    </location>
</feature>
<dbReference type="GO" id="GO:0008010">
    <property type="term" value="F:structural constituent of chitin-based larval cuticle"/>
    <property type="evidence" value="ECO:0007669"/>
    <property type="project" value="TreeGrafter"/>
</dbReference>
<keyword evidence="2" id="KW-0732">Signal</keyword>
<protein>
    <submittedName>
        <fullName evidence="6">Uncharacterized protein LOC101892600</fullName>
    </submittedName>
</protein>
<reference evidence="4" key="1">
    <citation type="submission" date="2020-05" db="UniProtKB">
        <authorList>
            <consortium name="EnsemblMetazoa"/>
        </authorList>
    </citation>
    <scope>IDENTIFICATION</scope>
    <source>
        <strain evidence="4">Aabys</strain>
    </source>
</reference>
<dbReference type="InterPro" id="IPR004145">
    <property type="entry name" value="DUF243"/>
</dbReference>
<dbReference type="RefSeq" id="XP_005176558.1">
    <property type="nucleotide sequence ID" value="XM_005176501.3"/>
</dbReference>
<reference evidence="6" key="2">
    <citation type="submission" date="2025-04" db="UniProtKB">
        <authorList>
            <consortium name="RefSeq"/>
        </authorList>
    </citation>
    <scope>IDENTIFICATION</scope>
    <source>
        <strain evidence="6">Aabys</strain>
    </source>
</reference>
<name>A0A1I8N7G9_MUSDO</name>
<evidence type="ECO:0000313" key="4">
    <source>
        <dbReference type="EnsemblMetazoa" id="MDOA012366-PA"/>
    </source>
</evidence>
<gene>
    <name evidence="4" type="primary">101892600</name>
    <name evidence="6" type="synonym">LOC101892600</name>
</gene>
<dbReference type="eggNOG" id="ENOG502T84K">
    <property type="taxonomic scope" value="Eukaryota"/>
</dbReference>
<dbReference type="PANTHER" id="PTHR31927:SF2">
    <property type="entry name" value="FI07246P-RELATED"/>
    <property type="match status" value="1"/>
</dbReference>
<dbReference type="AlphaFoldDB" id="A0A1I8N7G9"/>
<evidence type="ECO:0000313" key="5">
    <source>
        <dbReference type="Proteomes" id="UP001652621"/>
    </source>
</evidence>
<dbReference type="PANTHER" id="PTHR31927">
    <property type="entry name" value="FI07246P-RELATED-RELATED"/>
    <property type="match status" value="1"/>
</dbReference>
<dbReference type="GeneID" id="101892600"/>
<dbReference type="VEuPathDB" id="VectorBase:MDOMA2_018637"/>
<dbReference type="SMART" id="SM00690">
    <property type="entry name" value="DM5"/>
    <property type="match status" value="1"/>
</dbReference>
<feature type="region of interest" description="Disordered" evidence="1">
    <location>
        <begin position="253"/>
        <end position="290"/>
    </location>
</feature>
<feature type="signal peptide" evidence="2">
    <location>
        <begin position="1"/>
        <end position="19"/>
    </location>
</feature>
<dbReference type="GO" id="GO:0040003">
    <property type="term" value="P:chitin-based cuticle development"/>
    <property type="evidence" value="ECO:0007669"/>
    <property type="project" value="TreeGrafter"/>
</dbReference>
<evidence type="ECO:0000256" key="2">
    <source>
        <dbReference type="SAM" id="SignalP"/>
    </source>
</evidence>
<dbReference type="OrthoDB" id="6376010at2759"/>
<organism evidence="4">
    <name type="scientific">Musca domestica</name>
    <name type="common">House fly</name>
    <dbReference type="NCBI Taxonomy" id="7370"/>
    <lineage>
        <taxon>Eukaryota</taxon>
        <taxon>Metazoa</taxon>
        <taxon>Ecdysozoa</taxon>
        <taxon>Arthropoda</taxon>
        <taxon>Hexapoda</taxon>
        <taxon>Insecta</taxon>
        <taxon>Pterygota</taxon>
        <taxon>Neoptera</taxon>
        <taxon>Endopterygota</taxon>
        <taxon>Diptera</taxon>
        <taxon>Brachycera</taxon>
        <taxon>Muscomorpha</taxon>
        <taxon>Muscoidea</taxon>
        <taxon>Muscidae</taxon>
        <taxon>Musca</taxon>
    </lineage>
</organism>
<accession>A0A1I8N7G9</accession>
<proteinExistence type="predicted"/>
<evidence type="ECO:0000313" key="6">
    <source>
        <dbReference type="RefSeq" id="XP_005176558.1"/>
    </source>
</evidence>
<evidence type="ECO:0000259" key="3">
    <source>
        <dbReference type="SMART" id="SM00690"/>
    </source>
</evidence>
<keyword evidence="5" id="KW-1185">Reference proteome</keyword>
<evidence type="ECO:0000256" key="1">
    <source>
        <dbReference type="SAM" id="MobiDB-lite"/>
    </source>
</evidence>
<feature type="domain" description="DUF243" evidence="3">
    <location>
        <begin position="133"/>
        <end position="232"/>
    </location>
</feature>
<dbReference type="EnsemblMetazoa" id="MDOA012366-RA">
    <property type="protein sequence ID" value="MDOA012366-PA"/>
    <property type="gene ID" value="MDOA012366"/>
</dbReference>
<dbReference type="Proteomes" id="UP001652621">
    <property type="component" value="Unplaced"/>
</dbReference>
<sequence length="317" mass="32981">MNSFVLFACATVLLSCANARPDLSLGYRYNQGHSSGGGSFLRAPGGVSSSYSPTASGNAYFASQPSVGQFGNSGFAPSFGSFGVGGGSVGGGSVGGSFGNSQYNSGSSFSQNSAVNVEEQQAFLGHLQNHQAPLVTKHFYLHTAPVDSDEQQIVRYVNIGRPQKNYRVVFIDAPSNTHNKAKIIANVAPTEEKTAIYVLSKKNNALDVSAEVVTPAPVNNKPEVFFIKYKTPEEAIHAQHTIQAQYDALGGSSDVSNEGPIPVSSVIGSLGGGSEGDDGSAGSQLVDGDNGSQYVGPVQVAHTGTNTQQTYLPANHK</sequence>
<dbReference type="GO" id="GO:0062129">
    <property type="term" value="C:chitin-based extracellular matrix"/>
    <property type="evidence" value="ECO:0007669"/>
    <property type="project" value="TreeGrafter"/>
</dbReference>
<dbReference type="VEuPathDB" id="VectorBase:MDOA012366"/>
<dbReference type="KEGG" id="mde:101892600"/>
<dbReference type="Pfam" id="PF03103">
    <property type="entry name" value="DUF243"/>
    <property type="match status" value="1"/>
</dbReference>